<keyword evidence="4 5" id="KW-0472">Membrane</keyword>
<name>A0ABR9PAV5_9ACTN</name>
<keyword evidence="2 5" id="KW-0812">Transmembrane</keyword>
<dbReference type="Proteomes" id="UP000806528">
    <property type="component" value="Unassembled WGS sequence"/>
</dbReference>
<evidence type="ECO:0000256" key="2">
    <source>
        <dbReference type="ARBA" id="ARBA00022692"/>
    </source>
</evidence>
<feature type="transmembrane region" description="Helical" evidence="5">
    <location>
        <begin position="20"/>
        <end position="36"/>
    </location>
</feature>
<evidence type="ECO:0000259" key="6">
    <source>
        <dbReference type="Pfam" id="PF02656"/>
    </source>
</evidence>
<organism evidence="7 8">
    <name type="scientific">Nocardiopsis coralli</name>
    <dbReference type="NCBI Taxonomy" id="2772213"/>
    <lineage>
        <taxon>Bacteria</taxon>
        <taxon>Bacillati</taxon>
        <taxon>Actinomycetota</taxon>
        <taxon>Actinomycetes</taxon>
        <taxon>Streptosporangiales</taxon>
        <taxon>Nocardiopsidaceae</taxon>
        <taxon>Nocardiopsis</taxon>
    </lineage>
</organism>
<dbReference type="Pfam" id="PF02656">
    <property type="entry name" value="DUF202"/>
    <property type="match status" value="1"/>
</dbReference>
<feature type="transmembrane region" description="Helical" evidence="5">
    <location>
        <begin position="56"/>
        <end position="75"/>
    </location>
</feature>
<reference evidence="7 8" key="1">
    <citation type="submission" date="2020-09" db="EMBL/GenBank/DDBJ databases">
        <title>Diversity and distribution of actinomycetes associated with coral in the coast of Hainan.</title>
        <authorList>
            <person name="Li F."/>
        </authorList>
    </citation>
    <scope>NUCLEOTIDE SEQUENCE [LARGE SCALE GENOMIC DNA]</scope>
    <source>
        <strain evidence="7 8">HNM0947</strain>
    </source>
</reference>
<keyword evidence="8" id="KW-1185">Reference proteome</keyword>
<evidence type="ECO:0000256" key="3">
    <source>
        <dbReference type="ARBA" id="ARBA00022989"/>
    </source>
</evidence>
<feature type="transmembrane region" description="Helical" evidence="5">
    <location>
        <begin position="100"/>
        <end position="122"/>
    </location>
</feature>
<sequence length="123" mass="13206">MSTPGERTDPGLQPERTLLSWQRTLALVLVVGLLYLRGSIVPGEGAVPEAPPQLRIAVMVVLLVVFTVIGAHLWLRWRRSGLGTHDPDTGGLPANVARPWAMVLICAVSFALSAVLVVTVLVH</sequence>
<dbReference type="EMBL" id="JADBGI010000019">
    <property type="protein sequence ID" value="MBE3000967.1"/>
    <property type="molecule type" value="Genomic_DNA"/>
</dbReference>
<feature type="domain" description="DUF202" evidence="6">
    <location>
        <begin position="9"/>
        <end position="79"/>
    </location>
</feature>
<evidence type="ECO:0000256" key="5">
    <source>
        <dbReference type="SAM" id="Phobius"/>
    </source>
</evidence>
<comment type="subcellular location">
    <subcellularLocation>
        <location evidence="1">Endomembrane system</location>
        <topology evidence="1">Multi-pass membrane protein</topology>
    </subcellularLocation>
</comment>
<proteinExistence type="predicted"/>
<evidence type="ECO:0000313" key="8">
    <source>
        <dbReference type="Proteomes" id="UP000806528"/>
    </source>
</evidence>
<accession>A0ABR9PAV5</accession>
<gene>
    <name evidence="7" type="ORF">IDM40_20045</name>
</gene>
<dbReference type="InterPro" id="IPR003807">
    <property type="entry name" value="DUF202"/>
</dbReference>
<protein>
    <submittedName>
        <fullName evidence="7">DUF202 domain-containing protein</fullName>
    </submittedName>
</protein>
<dbReference type="RefSeq" id="WP_193123565.1">
    <property type="nucleotide sequence ID" value="NZ_JADBGI010000019.1"/>
</dbReference>
<evidence type="ECO:0000313" key="7">
    <source>
        <dbReference type="EMBL" id="MBE3000967.1"/>
    </source>
</evidence>
<comment type="caution">
    <text evidence="7">The sequence shown here is derived from an EMBL/GenBank/DDBJ whole genome shotgun (WGS) entry which is preliminary data.</text>
</comment>
<evidence type="ECO:0000256" key="4">
    <source>
        <dbReference type="ARBA" id="ARBA00023136"/>
    </source>
</evidence>
<evidence type="ECO:0000256" key="1">
    <source>
        <dbReference type="ARBA" id="ARBA00004127"/>
    </source>
</evidence>
<keyword evidence="3 5" id="KW-1133">Transmembrane helix</keyword>